<protein>
    <submittedName>
        <fullName evidence="1">Uncharacterized protein</fullName>
    </submittedName>
</protein>
<organism evidence="1">
    <name type="scientific">Nucleocytoviricota sp</name>
    <dbReference type="NCBI Taxonomy" id="2809609"/>
    <lineage>
        <taxon>Viruses</taxon>
        <taxon>Varidnaviria</taxon>
        <taxon>Bamfordvirae</taxon>
        <taxon>Nucleocytoviricota</taxon>
    </lineage>
</organism>
<proteinExistence type="predicted"/>
<dbReference type="EMBL" id="OP765584">
    <property type="protein sequence ID" value="UZT29323.1"/>
    <property type="molecule type" value="Genomic_DNA"/>
</dbReference>
<evidence type="ECO:0000313" key="1">
    <source>
        <dbReference type="EMBL" id="UZT29323.1"/>
    </source>
</evidence>
<name>A0A9E8JZG5_9VIRU</name>
<accession>A0A9E8JZG5</accession>
<reference evidence="1" key="1">
    <citation type="submission" date="2022-11" db="EMBL/GenBank/DDBJ databases">
        <title>Genomics discovery of giant fungal viruses from subsurface oceanic crustal fluids.</title>
        <authorList>
            <person name="Bhattacharjee A.S."/>
            <person name="Schulz F."/>
            <person name="Woyke T."/>
            <person name="Orcutt B.N."/>
            <person name="Matinez Martinez J."/>
        </authorList>
    </citation>
    <scope>NUCLEOTIDE SEQUENCE</scope>
    <source>
        <strain evidence="1">VSAG8.JdFR</strain>
    </source>
</reference>
<sequence>MATTENTQLNLLFKNLVNKNFTRYTAKISQEDNINKYINNNNIFSDPIPDTSFNLTPYQNYNYNSIDISRAQIIDFSYIYHYKRIKLTFIPGSITDYDSLLQTYIGGSWHISNDISFINLENILLNDIFTYSIDLSINGVTTNNIGPRNGTYVPVIAGKSLIFFGNNTTNISKKITETTDVYL</sequence>